<gene>
    <name evidence="1" type="ORF">PG993_012532</name>
</gene>
<organism evidence="1 2">
    <name type="scientific">Apiospora rasikravindrae</name>
    <dbReference type="NCBI Taxonomy" id="990691"/>
    <lineage>
        <taxon>Eukaryota</taxon>
        <taxon>Fungi</taxon>
        <taxon>Dikarya</taxon>
        <taxon>Ascomycota</taxon>
        <taxon>Pezizomycotina</taxon>
        <taxon>Sordariomycetes</taxon>
        <taxon>Xylariomycetidae</taxon>
        <taxon>Amphisphaeriales</taxon>
        <taxon>Apiosporaceae</taxon>
        <taxon>Apiospora</taxon>
    </lineage>
</organism>
<name>A0ABR1S2T9_9PEZI</name>
<sequence length="208" mass="24318">MNKLTLLGLPGELQNIIFFQHCDGLDRLILRSTCHRLREMIPQPDMKELIEAETNNPVAVEKDLLVCSECVKFRHRSIFRGNLSEMEMERGDTYADGRICVGCDVVLESHFRRYIVERFDAGYRVQLDGRLHVVCTKCRTLGLAGRDPARSACWRCWHAFVKQDISEAKRRGQIREMPDIRSLDSYYEKHGCVSHWPLRYAWRSMRLS</sequence>
<keyword evidence="2" id="KW-1185">Reference proteome</keyword>
<comment type="caution">
    <text evidence="1">The sequence shown here is derived from an EMBL/GenBank/DDBJ whole genome shotgun (WGS) entry which is preliminary data.</text>
</comment>
<reference evidence="1 2" key="1">
    <citation type="submission" date="2023-01" db="EMBL/GenBank/DDBJ databases">
        <title>Analysis of 21 Apiospora genomes using comparative genomics revels a genus with tremendous synthesis potential of carbohydrate active enzymes and secondary metabolites.</title>
        <authorList>
            <person name="Sorensen T."/>
        </authorList>
    </citation>
    <scope>NUCLEOTIDE SEQUENCE [LARGE SCALE GENOMIC DNA]</scope>
    <source>
        <strain evidence="1 2">CBS 33761</strain>
    </source>
</reference>
<protein>
    <recommendedName>
        <fullName evidence="3">F-box domain-containing protein</fullName>
    </recommendedName>
</protein>
<evidence type="ECO:0000313" key="1">
    <source>
        <dbReference type="EMBL" id="KAK8024466.1"/>
    </source>
</evidence>
<evidence type="ECO:0000313" key="2">
    <source>
        <dbReference type="Proteomes" id="UP001444661"/>
    </source>
</evidence>
<evidence type="ECO:0008006" key="3">
    <source>
        <dbReference type="Google" id="ProtNLM"/>
    </source>
</evidence>
<dbReference type="Proteomes" id="UP001444661">
    <property type="component" value="Unassembled WGS sequence"/>
</dbReference>
<accession>A0ABR1S2T9</accession>
<proteinExistence type="predicted"/>
<dbReference type="EMBL" id="JAQQWK010000011">
    <property type="protein sequence ID" value="KAK8024466.1"/>
    <property type="molecule type" value="Genomic_DNA"/>
</dbReference>